<feature type="domain" description="PAC" evidence="14">
    <location>
        <begin position="520"/>
        <end position="572"/>
    </location>
</feature>
<dbReference type="RefSeq" id="WP_089398719.1">
    <property type="nucleotide sequence ID" value="NZ_FZOT01000003.1"/>
</dbReference>
<dbReference type="InterPro" id="IPR000014">
    <property type="entry name" value="PAS"/>
</dbReference>
<dbReference type="InterPro" id="IPR035965">
    <property type="entry name" value="PAS-like_dom_sf"/>
</dbReference>
<dbReference type="InterPro" id="IPR000700">
    <property type="entry name" value="PAS-assoc_C"/>
</dbReference>
<keyword evidence="16" id="KW-1185">Reference proteome</keyword>
<dbReference type="InterPro" id="IPR001610">
    <property type="entry name" value="PAC"/>
</dbReference>
<accession>A0A239F9J4</accession>
<dbReference type="SMART" id="SM00065">
    <property type="entry name" value="GAF"/>
    <property type="match status" value="1"/>
</dbReference>
<evidence type="ECO:0000313" key="16">
    <source>
        <dbReference type="Proteomes" id="UP000198284"/>
    </source>
</evidence>
<evidence type="ECO:0000259" key="11">
    <source>
        <dbReference type="PROSITE" id="PS50109"/>
    </source>
</evidence>
<dbReference type="GO" id="GO:0005886">
    <property type="term" value="C:plasma membrane"/>
    <property type="evidence" value="ECO:0007669"/>
    <property type="project" value="UniProtKB-SubCell"/>
</dbReference>
<dbReference type="InterPro" id="IPR004358">
    <property type="entry name" value="Sig_transdc_His_kin-like_C"/>
</dbReference>
<dbReference type="SMART" id="SM00387">
    <property type="entry name" value="HATPase_c"/>
    <property type="match status" value="1"/>
</dbReference>
<dbReference type="PRINTS" id="PR00344">
    <property type="entry name" value="BCTRLSENSOR"/>
</dbReference>
<dbReference type="Gene3D" id="3.30.450.40">
    <property type="match status" value="1"/>
</dbReference>
<keyword evidence="8" id="KW-0472">Membrane</keyword>
<dbReference type="CDD" id="cd00130">
    <property type="entry name" value="PAS"/>
    <property type="match status" value="2"/>
</dbReference>
<keyword evidence="7" id="KW-0902">Two-component regulatory system</keyword>
<evidence type="ECO:0000256" key="1">
    <source>
        <dbReference type="ARBA" id="ARBA00000085"/>
    </source>
</evidence>
<dbReference type="Pfam" id="PF08447">
    <property type="entry name" value="PAS_3"/>
    <property type="match status" value="1"/>
</dbReference>
<dbReference type="InterPro" id="IPR013655">
    <property type="entry name" value="PAS_fold_3"/>
</dbReference>
<evidence type="ECO:0000256" key="3">
    <source>
        <dbReference type="ARBA" id="ARBA00012438"/>
    </source>
</evidence>
<dbReference type="Pfam" id="PF13426">
    <property type="entry name" value="PAS_9"/>
    <property type="match status" value="1"/>
</dbReference>
<feature type="domain" description="Response regulatory" evidence="12">
    <location>
        <begin position="822"/>
        <end position="938"/>
    </location>
</feature>
<sequence length="945" mass="103558">MPANDHHEALGHVPEAARLLFEGSADCIAFLDAGGCLTALNPQGRRLLQARAESVGAGAGWASLWPSENHDVILGAMRAATEGEGGRCEFFSRHAAGACAWWDMRVTALRDAFGVLQGWMLVARDMTALHEAREKHRRAEAFSQGQKAALELAVAGAELTEVLDLLVRTAEAYSEQALLASVLLLDDEGKRLLTGAGPSLPEAYNRAIDGMMIGPAAGSCGTAAFTAKPVFVRDIRKDPLWADFAELAVGHGLRSCWSYPIKSSKGEVVGTFAFYYRQVRDPVPKEADAMPLLVHTAALVLERHRETREREAAQQALAKSEAKLKRLIDANILGIIEYELDAYGTLKAVNDAFLDTVAYSREEFERDGLSWRALTPPDFIDANRKALEQLQRTGVMETFEKEYLRKDGSRVPVYIGAANFEGSSTQGIAYVLDISKMKEAERALRESEARFRTIANATPQMVWTTFRDGRHDFCNQRWYEFTGLAPGTVDADTWVALVHPDDRASALRDWQHSMASGEPYECEYRFRHHSGEYRWALTRALPVRDEAGAILRWMGTCTDIQEQKSIQDALRLSDQRKDEFLAMLAHELRNPLAPIAAAADLLSIVQPDEARLRQLSEIISRQSRHMTGLIEDLLDVSRVTRGLVTLQRELVPLEAIIASAIEQVRPLMEARGHRLDVAPMDRSLSVAGDRKRLVQIIANLLNNAAKYTGDAGLIELQVGVEGNAVSISIRDNGIGMPPALIEQAFELFTQGERTSDRSQGGLGIGLALVRRLVELHGGTVRAVSEGAGKGSEFIVRLPCERQPAELGGNLSARRAAAGRALRVLVVDDNADAAQMLGFHLEQVGHEVLIEYGAHSALDTACRVAPQVCLLDIGLPQMDGYELARRLRALPGMEQALLVAVTGYGREQDRQAAFAAGFDRHFVKPVNFQEIADCIAGMGSAALPAV</sequence>
<feature type="domain" description="PAC" evidence="14">
    <location>
        <begin position="397"/>
        <end position="446"/>
    </location>
</feature>
<evidence type="ECO:0000256" key="10">
    <source>
        <dbReference type="SAM" id="Coils"/>
    </source>
</evidence>
<dbReference type="FunFam" id="3.30.450.20:FF:000099">
    <property type="entry name" value="Sensory box sensor histidine kinase"/>
    <property type="match status" value="1"/>
</dbReference>
<dbReference type="PROSITE" id="PS50110">
    <property type="entry name" value="RESPONSE_REGULATORY"/>
    <property type="match status" value="1"/>
</dbReference>
<organism evidence="15 16">
    <name type="scientific">Noviherbaspirillum humi</name>
    <dbReference type="NCBI Taxonomy" id="1688639"/>
    <lineage>
        <taxon>Bacteria</taxon>
        <taxon>Pseudomonadati</taxon>
        <taxon>Pseudomonadota</taxon>
        <taxon>Betaproteobacteria</taxon>
        <taxon>Burkholderiales</taxon>
        <taxon>Oxalobacteraceae</taxon>
        <taxon>Noviherbaspirillum</taxon>
    </lineage>
</organism>
<dbReference type="InterPro" id="IPR003018">
    <property type="entry name" value="GAF"/>
</dbReference>
<dbReference type="PROSITE" id="PS50112">
    <property type="entry name" value="PAS"/>
    <property type="match status" value="1"/>
</dbReference>
<dbReference type="InterPro" id="IPR011006">
    <property type="entry name" value="CheY-like_superfamily"/>
</dbReference>
<comment type="subcellular location">
    <subcellularLocation>
        <location evidence="2">Cell inner membrane</location>
        <topology evidence="2">Multi-pass membrane protein</topology>
    </subcellularLocation>
</comment>
<dbReference type="SMART" id="SM00091">
    <property type="entry name" value="PAS"/>
    <property type="match status" value="3"/>
</dbReference>
<evidence type="ECO:0000256" key="8">
    <source>
        <dbReference type="ARBA" id="ARBA00023136"/>
    </source>
</evidence>
<dbReference type="CDD" id="cd00075">
    <property type="entry name" value="HATPase"/>
    <property type="match status" value="1"/>
</dbReference>
<evidence type="ECO:0000256" key="4">
    <source>
        <dbReference type="ARBA" id="ARBA00022553"/>
    </source>
</evidence>
<comment type="catalytic activity">
    <reaction evidence="1">
        <text>ATP + protein L-histidine = ADP + protein N-phospho-L-histidine.</text>
        <dbReference type="EC" id="2.7.13.3"/>
    </reaction>
</comment>
<dbReference type="PROSITE" id="PS50109">
    <property type="entry name" value="HIS_KIN"/>
    <property type="match status" value="1"/>
</dbReference>
<gene>
    <name evidence="15" type="ORF">SAMN06265795_103228</name>
</gene>
<evidence type="ECO:0000259" key="14">
    <source>
        <dbReference type="PROSITE" id="PS50113"/>
    </source>
</evidence>
<dbReference type="Pfam" id="PF13185">
    <property type="entry name" value="GAF_2"/>
    <property type="match status" value="1"/>
</dbReference>
<dbReference type="GO" id="GO:0009927">
    <property type="term" value="F:histidine phosphotransfer kinase activity"/>
    <property type="evidence" value="ECO:0007669"/>
    <property type="project" value="TreeGrafter"/>
</dbReference>
<dbReference type="SMART" id="SM00448">
    <property type="entry name" value="REC"/>
    <property type="match status" value="1"/>
</dbReference>
<dbReference type="CDD" id="cd00082">
    <property type="entry name" value="HisKA"/>
    <property type="match status" value="1"/>
</dbReference>
<dbReference type="PANTHER" id="PTHR43047:SF72">
    <property type="entry name" value="OSMOSENSING HISTIDINE PROTEIN KINASE SLN1"/>
    <property type="match status" value="1"/>
</dbReference>
<dbReference type="Proteomes" id="UP000198284">
    <property type="component" value="Unassembled WGS sequence"/>
</dbReference>
<dbReference type="InterPro" id="IPR036890">
    <property type="entry name" value="HATPase_C_sf"/>
</dbReference>
<dbReference type="EMBL" id="FZOT01000003">
    <property type="protein sequence ID" value="SNS52973.1"/>
    <property type="molecule type" value="Genomic_DNA"/>
</dbReference>
<dbReference type="SUPFAM" id="SSF55874">
    <property type="entry name" value="ATPase domain of HSP90 chaperone/DNA topoisomerase II/histidine kinase"/>
    <property type="match status" value="1"/>
</dbReference>
<dbReference type="InterPro" id="IPR003661">
    <property type="entry name" value="HisK_dim/P_dom"/>
</dbReference>
<evidence type="ECO:0000256" key="5">
    <source>
        <dbReference type="ARBA" id="ARBA00022679"/>
    </source>
</evidence>
<evidence type="ECO:0000259" key="12">
    <source>
        <dbReference type="PROSITE" id="PS50110"/>
    </source>
</evidence>
<dbReference type="PANTHER" id="PTHR43047">
    <property type="entry name" value="TWO-COMPONENT HISTIDINE PROTEIN KINASE"/>
    <property type="match status" value="1"/>
</dbReference>
<feature type="domain" description="PAS" evidence="13">
    <location>
        <begin position="447"/>
        <end position="517"/>
    </location>
</feature>
<dbReference type="Pfam" id="PF00512">
    <property type="entry name" value="HisKA"/>
    <property type="match status" value="1"/>
</dbReference>
<dbReference type="SUPFAM" id="SSF55785">
    <property type="entry name" value="PYP-like sensor domain (PAS domain)"/>
    <property type="match status" value="3"/>
</dbReference>
<feature type="domain" description="Histidine kinase" evidence="11">
    <location>
        <begin position="583"/>
        <end position="801"/>
    </location>
</feature>
<dbReference type="EC" id="2.7.13.3" evidence="3"/>
<evidence type="ECO:0000313" key="15">
    <source>
        <dbReference type="EMBL" id="SNS52973.1"/>
    </source>
</evidence>
<dbReference type="InterPro" id="IPR001789">
    <property type="entry name" value="Sig_transdc_resp-reg_receiver"/>
</dbReference>
<dbReference type="InterPro" id="IPR036097">
    <property type="entry name" value="HisK_dim/P_sf"/>
</dbReference>
<dbReference type="Gene3D" id="3.40.50.2300">
    <property type="match status" value="1"/>
</dbReference>
<dbReference type="InterPro" id="IPR029016">
    <property type="entry name" value="GAF-like_dom_sf"/>
</dbReference>
<keyword evidence="5" id="KW-0808">Transferase</keyword>
<dbReference type="Pfam" id="PF00072">
    <property type="entry name" value="Response_reg"/>
    <property type="match status" value="1"/>
</dbReference>
<evidence type="ECO:0000256" key="6">
    <source>
        <dbReference type="ARBA" id="ARBA00022777"/>
    </source>
</evidence>
<dbReference type="NCBIfam" id="TIGR00229">
    <property type="entry name" value="sensory_box"/>
    <property type="match status" value="3"/>
</dbReference>
<keyword evidence="10" id="KW-0175">Coiled coil</keyword>
<dbReference type="Pfam" id="PF08448">
    <property type="entry name" value="PAS_4"/>
    <property type="match status" value="1"/>
</dbReference>
<dbReference type="Gene3D" id="3.30.450.20">
    <property type="entry name" value="PAS domain"/>
    <property type="match status" value="3"/>
</dbReference>
<evidence type="ECO:0000256" key="9">
    <source>
        <dbReference type="PROSITE-ProRule" id="PRU00169"/>
    </source>
</evidence>
<evidence type="ECO:0000256" key="7">
    <source>
        <dbReference type="ARBA" id="ARBA00023012"/>
    </source>
</evidence>
<dbReference type="Gene3D" id="1.10.287.130">
    <property type="match status" value="1"/>
</dbReference>
<dbReference type="Pfam" id="PF02518">
    <property type="entry name" value="HATPase_c"/>
    <property type="match status" value="1"/>
</dbReference>
<proteinExistence type="predicted"/>
<dbReference type="GO" id="GO:0000155">
    <property type="term" value="F:phosphorelay sensor kinase activity"/>
    <property type="evidence" value="ECO:0007669"/>
    <property type="project" value="InterPro"/>
</dbReference>
<dbReference type="InterPro" id="IPR003594">
    <property type="entry name" value="HATPase_dom"/>
</dbReference>
<feature type="coiled-coil region" evidence="10">
    <location>
        <begin position="303"/>
        <end position="330"/>
    </location>
</feature>
<dbReference type="PROSITE" id="PS50113">
    <property type="entry name" value="PAC"/>
    <property type="match status" value="2"/>
</dbReference>
<dbReference type="InterPro" id="IPR005467">
    <property type="entry name" value="His_kinase_dom"/>
</dbReference>
<reference evidence="15 16" key="1">
    <citation type="submission" date="2017-06" db="EMBL/GenBank/DDBJ databases">
        <authorList>
            <person name="Kim H.J."/>
            <person name="Triplett B.A."/>
        </authorList>
    </citation>
    <scope>NUCLEOTIDE SEQUENCE [LARGE SCALE GENOMIC DNA]</scope>
    <source>
        <strain evidence="15 16">U15</strain>
    </source>
</reference>
<name>A0A239F9J4_9BURK</name>
<evidence type="ECO:0000256" key="2">
    <source>
        <dbReference type="ARBA" id="ARBA00004429"/>
    </source>
</evidence>
<dbReference type="Gene3D" id="3.30.565.10">
    <property type="entry name" value="Histidine kinase-like ATPase, C-terminal domain"/>
    <property type="match status" value="1"/>
</dbReference>
<dbReference type="OrthoDB" id="9768069at2"/>
<keyword evidence="6" id="KW-0418">Kinase</keyword>
<dbReference type="SUPFAM" id="SSF47384">
    <property type="entry name" value="Homodimeric domain of signal transducing histidine kinase"/>
    <property type="match status" value="1"/>
</dbReference>
<protein>
    <recommendedName>
        <fullName evidence="3">histidine kinase</fullName>
        <ecNumber evidence="3">2.7.13.3</ecNumber>
    </recommendedName>
</protein>
<dbReference type="SUPFAM" id="SSF52172">
    <property type="entry name" value="CheY-like"/>
    <property type="match status" value="1"/>
</dbReference>
<dbReference type="SMART" id="SM00086">
    <property type="entry name" value="PAC"/>
    <property type="match status" value="3"/>
</dbReference>
<dbReference type="AlphaFoldDB" id="A0A239F9J4"/>
<dbReference type="FunFam" id="3.30.565.10:FF:000006">
    <property type="entry name" value="Sensor histidine kinase WalK"/>
    <property type="match status" value="1"/>
</dbReference>
<dbReference type="SUPFAM" id="SSF55781">
    <property type="entry name" value="GAF domain-like"/>
    <property type="match status" value="1"/>
</dbReference>
<keyword evidence="4 9" id="KW-0597">Phosphoprotein</keyword>
<dbReference type="FunFam" id="1.10.287.130:FF:000001">
    <property type="entry name" value="Two-component sensor histidine kinase"/>
    <property type="match status" value="1"/>
</dbReference>
<dbReference type="SMART" id="SM00388">
    <property type="entry name" value="HisKA"/>
    <property type="match status" value="1"/>
</dbReference>
<evidence type="ECO:0000259" key="13">
    <source>
        <dbReference type="PROSITE" id="PS50112"/>
    </source>
</evidence>
<dbReference type="InterPro" id="IPR013656">
    <property type="entry name" value="PAS_4"/>
</dbReference>
<feature type="modified residue" description="4-aspartylphosphate" evidence="9">
    <location>
        <position position="871"/>
    </location>
</feature>
<dbReference type="CDD" id="cd17580">
    <property type="entry name" value="REC_2_DhkD-like"/>
    <property type="match status" value="1"/>
</dbReference>